<evidence type="ECO:0000313" key="2">
    <source>
        <dbReference type="EMBL" id="KAE8690689.1"/>
    </source>
</evidence>
<dbReference type="InterPro" id="IPR057985">
    <property type="entry name" value="TPR_PSMD3_N"/>
</dbReference>
<organism evidence="2 3">
    <name type="scientific">Hibiscus syriacus</name>
    <name type="common">Rose of Sharon</name>
    <dbReference type="NCBI Taxonomy" id="106335"/>
    <lineage>
        <taxon>Eukaryota</taxon>
        <taxon>Viridiplantae</taxon>
        <taxon>Streptophyta</taxon>
        <taxon>Embryophyta</taxon>
        <taxon>Tracheophyta</taxon>
        <taxon>Spermatophyta</taxon>
        <taxon>Magnoliopsida</taxon>
        <taxon>eudicotyledons</taxon>
        <taxon>Gunneridae</taxon>
        <taxon>Pentapetalae</taxon>
        <taxon>rosids</taxon>
        <taxon>malvids</taxon>
        <taxon>Malvales</taxon>
        <taxon>Malvaceae</taxon>
        <taxon>Malvoideae</taxon>
        <taxon>Hibiscus</taxon>
    </lineage>
</organism>
<dbReference type="InterPro" id="IPR000717">
    <property type="entry name" value="PCI_dom"/>
</dbReference>
<reference evidence="2" key="1">
    <citation type="submission" date="2019-09" db="EMBL/GenBank/DDBJ databases">
        <title>Draft genome information of white flower Hibiscus syriacus.</title>
        <authorList>
            <person name="Kim Y.-M."/>
        </authorList>
    </citation>
    <scope>NUCLEOTIDE SEQUENCE [LARGE SCALE GENOMIC DNA]</scope>
    <source>
        <strain evidence="2">YM2019G1</strain>
    </source>
</reference>
<dbReference type="PANTHER" id="PTHR10758:SF2">
    <property type="entry name" value="26S PROTEASOME NON-ATPASE REGULATORY SUBUNIT 3"/>
    <property type="match status" value="1"/>
</dbReference>
<dbReference type="InterPro" id="IPR050756">
    <property type="entry name" value="CSN3"/>
</dbReference>
<evidence type="ECO:0000259" key="1">
    <source>
        <dbReference type="PROSITE" id="PS50250"/>
    </source>
</evidence>
<keyword evidence="2" id="KW-0647">Proteasome</keyword>
<dbReference type="InterPro" id="IPR036390">
    <property type="entry name" value="WH_DNA-bd_sf"/>
</dbReference>
<keyword evidence="3" id="KW-1185">Reference proteome</keyword>
<dbReference type="Pfam" id="PF01399">
    <property type="entry name" value="PCI"/>
    <property type="match status" value="1"/>
</dbReference>
<dbReference type="Proteomes" id="UP000436088">
    <property type="component" value="Unassembled WGS sequence"/>
</dbReference>
<dbReference type="Gene3D" id="1.25.40.570">
    <property type="match status" value="1"/>
</dbReference>
<dbReference type="PANTHER" id="PTHR10758">
    <property type="entry name" value="26S PROTEASOME NON-ATPASE REGULATORY SUBUNIT 3/COP9 SIGNALOSOME COMPLEX SUBUNIT 3"/>
    <property type="match status" value="1"/>
</dbReference>
<evidence type="ECO:0000313" key="3">
    <source>
        <dbReference type="Proteomes" id="UP000436088"/>
    </source>
</evidence>
<proteinExistence type="predicted"/>
<sequence>MVVNYWLNDVKNMMNMIPCDDQGKLEGVVSLLMEQASVWWNTVNARVFPEQIMWEFFLRKFKEKLSRFAYEFLLMEKARIDRFISRLDSQYKRILAQTRRKFFPHLHPQAERNFMERSPSKLRQTGTRGLGFCLVPEYEHCGKRHIVQCWYAEGKCYHCKQAVHFIDSQTMTQDVEMKEQPAPSNSVTYSSPSTLHHLKEIASLIEIGAYDHECRRILKAIRLTMALRRKLKPSVLVGNALVSSQVSLFYLHVTLEIFFCKDEHEMEVDTATSSAQPLAKHSLPELEICCYLLVLIFLIDQKKYGEAKACSYASIARLKNLNRMTVDVLAARLYFYYSLCYELTDVKECLLQAARKSPVASLGFRVQCNIWAIIVLLLLGEILERTFFMQKGMEKAFRPYFELINDHIRRMETAEMRMLRWACGRTLWDMTPNSAIRMSLGVVHVSEKLREGRIRWCGHIRRRQPSDAVRRVELITIDGAKRRGRPRRKWEDCLRSDLKDLAPTEDMTSDRKVWRLKTRSSTEAALNLALGVAYYPTSPLPHYIWEYGFVVVAVRIGHLELFRYVAEKFSSTFNSDRTNNLIVRMQHNVIQTGLCNISISYSRISLADVAKKLRLDSVADAESIVAMKIRDGSIDATLDHSNGCMLSKETGYIYSTTVPQMAEKSIGK</sequence>
<gene>
    <name evidence="2" type="ORF">F3Y22_tig00110893pilonHSYRG00291</name>
</gene>
<accession>A0A6A2ZH55</accession>
<dbReference type="Pfam" id="PF25573">
    <property type="entry name" value="TPR_PSMD3_N"/>
    <property type="match status" value="1"/>
</dbReference>
<dbReference type="PROSITE" id="PS50250">
    <property type="entry name" value="PCI"/>
    <property type="match status" value="1"/>
</dbReference>
<dbReference type="GO" id="GO:0008541">
    <property type="term" value="C:proteasome regulatory particle, lid subcomplex"/>
    <property type="evidence" value="ECO:0007669"/>
    <property type="project" value="TreeGrafter"/>
</dbReference>
<name>A0A6A2ZH55_HIBSY</name>
<protein>
    <submittedName>
        <fullName evidence="2">26S proteasome non-ATPase regulatory subunit 3</fullName>
    </submittedName>
</protein>
<dbReference type="GO" id="GO:0006511">
    <property type="term" value="P:ubiquitin-dependent protein catabolic process"/>
    <property type="evidence" value="ECO:0007669"/>
    <property type="project" value="TreeGrafter"/>
</dbReference>
<dbReference type="SUPFAM" id="SSF46785">
    <property type="entry name" value="Winged helix' DNA-binding domain"/>
    <property type="match status" value="1"/>
</dbReference>
<dbReference type="SMART" id="SM00088">
    <property type="entry name" value="PINT"/>
    <property type="match status" value="1"/>
</dbReference>
<dbReference type="EMBL" id="VEPZ02001150">
    <property type="protein sequence ID" value="KAE8690689.1"/>
    <property type="molecule type" value="Genomic_DNA"/>
</dbReference>
<dbReference type="AlphaFoldDB" id="A0A6A2ZH55"/>
<feature type="domain" description="PCI" evidence="1">
    <location>
        <begin position="463"/>
        <end position="652"/>
    </location>
</feature>
<comment type="caution">
    <text evidence="2">The sequence shown here is derived from an EMBL/GenBank/DDBJ whole genome shotgun (WGS) entry which is preliminary data.</text>
</comment>